<proteinExistence type="predicted"/>
<accession>A0AAE4NU57</accession>
<dbReference type="EMBL" id="JAVDZE010000002">
    <property type="protein sequence ID" value="MDV3103919.1"/>
    <property type="molecule type" value="Genomic_DNA"/>
</dbReference>
<keyword evidence="2" id="KW-1185">Reference proteome</keyword>
<evidence type="ECO:0000313" key="1">
    <source>
        <dbReference type="EMBL" id="MDV3103919.1"/>
    </source>
</evidence>
<protein>
    <submittedName>
        <fullName evidence="1">Uncharacterized protein</fullName>
    </submittedName>
</protein>
<dbReference type="AlphaFoldDB" id="A0AAE4NU57"/>
<dbReference type="Proteomes" id="UP001245683">
    <property type="component" value="Unassembled WGS sequence"/>
</dbReference>
<organism evidence="1 2">
    <name type="scientific">Thermococcus waiotapuensis</name>
    <dbReference type="NCBI Taxonomy" id="90909"/>
    <lineage>
        <taxon>Archaea</taxon>
        <taxon>Methanobacteriati</taxon>
        <taxon>Methanobacteriota</taxon>
        <taxon>Thermococci</taxon>
        <taxon>Thermococcales</taxon>
        <taxon>Thermococcaceae</taxon>
        <taxon>Thermococcus</taxon>
    </lineage>
</organism>
<gene>
    <name evidence="1" type="ORF">RBI02_05085</name>
</gene>
<evidence type="ECO:0000313" key="2">
    <source>
        <dbReference type="Proteomes" id="UP001245683"/>
    </source>
</evidence>
<dbReference type="RefSeq" id="WP_315341458.1">
    <property type="nucleotide sequence ID" value="NZ_JAVDZE010000002.1"/>
</dbReference>
<name>A0AAE4NU57_9EURY</name>
<sequence length="40" mass="4877">MPGRLFARVERFDVYRYHYVPLAIKEGGKEKRKPKGRLWQ</sequence>
<reference evidence="1 2" key="1">
    <citation type="submission" date="2023-08" db="EMBL/GenBank/DDBJ databases">
        <title>Draft genome sequence of Thermococcus waiotapuensis WT1T, a thermophilic sulphur-dependent archaeon from order Thermococcales.</title>
        <authorList>
            <person name="Manners S.H."/>
            <person name="Carere C.R."/>
            <person name="Dhami M.K."/>
            <person name="Dobson R.C.J."/>
            <person name="Stott M.B."/>
        </authorList>
    </citation>
    <scope>NUCLEOTIDE SEQUENCE [LARGE SCALE GENOMIC DNA]</scope>
    <source>
        <strain evidence="1 2">WT1</strain>
    </source>
</reference>
<comment type="caution">
    <text evidence="1">The sequence shown here is derived from an EMBL/GenBank/DDBJ whole genome shotgun (WGS) entry which is preliminary data.</text>
</comment>